<keyword evidence="3" id="KW-0732">Signal</keyword>
<dbReference type="GO" id="GO:0009055">
    <property type="term" value="F:electron transfer activity"/>
    <property type="evidence" value="ECO:0007669"/>
    <property type="project" value="InterPro"/>
</dbReference>
<accession>A0A2K3UTH8</accession>
<dbReference type="Proteomes" id="UP000236379">
    <property type="component" value="Unassembled WGS sequence"/>
</dbReference>
<keyword evidence="1" id="KW-0479">Metal-binding</keyword>
<dbReference type="InterPro" id="IPR000923">
    <property type="entry name" value="BlueCu_1"/>
</dbReference>
<evidence type="ECO:0000259" key="4">
    <source>
        <dbReference type="Pfam" id="PF00127"/>
    </source>
</evidence>
<evidence type="ECO:0000313" key="5">
    <source>
        <dbReference type="EMBL" id="PNY79828.1"/>
    </source>
</evidence>
<dbReference type="AlphaFoldDB" id="A0A2K3UTH8"/>
<dbReference type="GO" id="GO:0005507">
    <property type="term" value="F:copper ion binding"/>
    <property type="evidence" value="ECO:0007669"/>
    <property type="project" value="InterPro"/>
</dbReference>
<protein>
    <recommendedName>
        <fullName evidence="4">Blue (type 1) copper domain-containing protein</fullName>
    </recommendedName>
</protein>
<gene>
    <name evidence="5" type="ORF">CVO96_17975</name>
</gene>
<sequence>MDKRLIIGTLTGLGLLAACMPSMAQTTTPAAAPAAQAVAKPTEITMKLNEWTMGMDMPDMKVKGAVTFNLENVGKFPHTLAIRGKIGDKDIMISSAVLKAGEKTSLTVTLPAGTYTTYCPVGKHEAQGMKADLVVE</sequence>
<dbReference type="Gene3D" id="2.60.40.420">
    <property type="entry name" value="Cupredoxins - blue copper proteins"/>
    <property type="match status" value="1"/>
</dbReference>
<evidence type="ECO:0000313" key="6">
    <source>
        <dbReference type="Proteomes" id="UP000236379"/>
    </source>
</evidence>
<name>A0A2K3UTH8_9DEIO</name>
<dbReference type="EMBL" id="PPPD01000002">
    <property type="protein sequence ID" value="PNY79828.1"/>
    <property type="molecule type" value="Genomic_DNA"/>
</dbReference>
<feature type="domain" description="Blue (type 1) copper" evidence="4">
    <location>
        <begin position="45"/>
        <end position="136"/>
    </location>
</feature>
<organism evidence="5 6">
    <name type="scientific">Deinococcus koreensis</name>
    <dbReference type="NCBI Taxonomy" id="2054903"/>
    <lineage>
        <taxon>Bacteria</taxon>
        <taxon>Thermotogati</taxon>
        <taxon>Deinococcota</taxon>
        <taxon>Deinococci</taxon>
        <taxon>Deinococcales</taxon>
        <taxon>Deinococcaceae</taxon>
        <taxon>Deinococcus</taxon>
    </lineage>
</organism>
<dbReference type="InterPro" id="IPR008972">
    <property type="entry name" value="Cupredoxin"/>
</dbReference>
<keyword evidence="2" id="KW-0186">Copper</keyword>
<dbReference type="OrthoDB" id="7431902at2"/>
<evidence type="ECO:0000256" key="1">
    <source>
        <dbReference type="ARBA" id="ARBA00022723"/>
    </source>
</evidence>
<dbReference type="RefSeq" id="WP_103313812.1">
    <property type="nucleotide sequence ID" value="NZ_PPPD01000002.1"/>
</dbReference>
<dbReference type="PROSITE" id="PS51257">
    <property type="entry name" value="PROKAR_LIPOPROTEIN"/>
    <property type="match status" value="1"/>
</dbReference>
<reference evidence="5 6" key="1">
    <citation type="submission" date="2018-01" db="EMBL/GenBank/DDBJ databases">
        <title>Deinococcus koreensis sp. nov., a radiation-resistant bacterium isolated from river water.</title>
        <authorList>
            <person name="Choi A."/>
        </authorList>
    </citation>
    <scope>NUCLEOTIDE SEQUENCE [LARGE SCALE GENOMIC DNA]</scope>
    <source>
        <strain evidence="5 6">SJW1-2</strain>
    </source>
</reference>
<evidence type="ECO:0000256" key="2">
    <source>
        <dbReference type="ARBA" id="ARBA00023008"/>
    </source>
</evidence>
<evidence type="ECO:0000256" key="3">
    <source>
        <dbReference type="SAM" id="SignalP"/>
    </source>
</evidence>
<dbReference type="SUPFAM" id="SSF49503">
    <property type="entry name" value="Cupredoxins"/>
    <property type="match status" value="1"/>
</dbReference>
<proteinExistence type="predicted"/>
<dbReference type="Pfam" id="PF00127">
    <property type="entry name" value="Copper-bind"/>
    <property type="match status" value="1"/>
</dbReference>
<feature type="signal peptide" evidence="3">
    <location>
        <begin position="1"/>
        <end position="24"/>
    </location>
</feature>
<comment type="caution">
    <text evidence="5">The sequence shown here is derived from an EMBL/GenBank/DDBJ whole genome shotgun (WGS) entry which is preliminary data.</text>
</comment>
<keyword evidence="6" id="KW-1185">Reference proteome</keyword>
<feature type="chain" id="PRO_5014446801" description="Blue (type 1) copper domain-containing protein" evidence="3">
    <location>
        <begin position="25"/>
        <end position="136"/>
    </location>
</feature>